<dbReference type="InterPro" id="IPR002403">
    <property type="entry name" value="Cyt_P450_E_grp-IV"/>
</dbReference>
<dbReference type="InterPro" id="IPR001128">
    <property type="entry name" value="Cyt_P450"/>
</dbReference>
<organism evidence="9 10">
    <name type="scientific">Stachybotrys chartarum (strain CBS 109288 / IBT 7711)</name>
    <name type="common">Toxic black mold</name>
    <name type="synonym">Stilbospora chartarum</name>
    <dbReference type="NCBI Taxonomy" id="1280523"/>
    <lineage>
        <taxon>Eukaryota</taxon>
        <taxon>Fungi</taxon>
        <taxon>Dikarya</taxon>
        <taxon>Ascomycota</taxon>
        <taxon>Pezizomycotina</taxon>
        <taxon>Sordariomycetes</taxon>
        <taxon>Hypocreomycetidae</taxon>
        <taxon>Hypocreales</taxon>
        <taxon>Stachybotryaceae</taxon>
        <taxon>Stachybotrys</taxon>
    </lineage>
</organism>
<feature type="binding site" description="axial binding residue" evidence="7">
    <location>
        <position position="430"/>
    </location>
    <ligand>
        <name>heme</name>
        <dbReference type="ChEBI" id="CHEBI:30413"/>
    </ligand>
    <ligandPart>
        <name>Fe</name>
        <dbReference type="ChEBI" id="CHEBI:18248"/>
    </ligandPart>
</feature>
<dbReference type="Proteomes" id="UP000028045">
    <property type="component" value="Unassembled WGS sequence"/>
</dbReference>
<keyword evidence="5 7" id="KW-0408">Iron</keyword>
<dbReference type="EMBL" id="KL648584">
    <property type="protein sequence ID" value="KEY68278.1"/>
    <property type="molecule type" value="Genomic_DNA"/>
</dbReference>
<keyword evidence="10" id="KW-1185">Reference proteome</keyword>
<evidence type="ECO:0000256" key="4">
    <source>
        <dbReference type="ARBA" id="ARBA00022723"/>
    </source>
</evidence>
<sequence>MLSSFTSVLLPVLVLGVVYILLTGLLRLTHDENEPPLALDSIPFLEPIIQLLTRKHKLWLYLRDQSDQPIYTIRLPGVRCYAVNDSSLVLAVDRQIKVLSFAPIEASATAGTLGTTEVTNEIMRRDPTGSNGHFTTFHRAVRPHLSPGLGLDGMVQKSLGAMEMSLWDAQQSGVQNVGFFSWVRHAVLLATTDGEYGSGNPFRDPAFEKAWFKFLPGVPIMASGILPQLFARESLHAREFLAQSFETYFHDGHHLNGSAALLARIDHGVTAGLPAADRARGEVGSSMALVNNTVPAAFWLLYHVFSDPALLAECRAELLKACSTEEDGTRTIDLAHVRSSCPALNSTLLEVFRYYGIGTVLIRQVVEDHKLNGTYLLKKGSYVLMPNVTQHYSPKIWGSDVQAFNPKRFCSAKRTDPAGLRVFGGGTLLCPGRHFANNVILAFAAHVLLRLDIRPVPKHQHDYSSAWDPLKMESSLGLGVAKVFMLPAQDPEVEIRARGPDEVWRVRLV</sequence>
<comment type="cofactor">
    <cofactor evidence="1 7">
        <name>heme</name>
        <dbReference type="ChEBI" id="CHEBI:30413"/>
    </cofactor>
</comment>
<dbReference type="GO" id="GO:0005506">
    <property type="term" value="F:iron ion binding"/>
    <property type="evidence" value="ECO:0007669"/>
    <property type="project" value="InterPro"/>
</dbReference>
<dbReference type="Gene3D" id="1.10.630.10">
    <property type="entry name" value="Cytochrome P450"/>
    <property type="match status" value="1"/>
</dbReference>
<dbReference type="PANTHER" id="PTHR47582:SF1">
    <property type="entry name" value="P450, PUTATIVE (EUROFUNG)-RELATED"/>
    <property type="match status" value="1"/>
</dbReference>
<dbReference type="InterPro" id="IPR053007">
    <property type="entry name" value="CYP450_monoxygenase_sec-met"/>
</dbReference>
<dbReference type="AlphaFoldDB" id="A0A084ASJ9"/>
<evidence type="ECO:0000256" key="3">
    <source>
        <dbReference type="ARBA" id="ARBA00010617"/>
    </source>
</evidence>
<evidence type="ECO:0000256" key="5">
    <source>
        <dbReference type="ARBA" id="ARBA00023004"/>
    </source>
</evidence>
<gene>
    <name evidence="9" type="ORF">S7711_07030</name>
</gene>
<name>A0A084ASJ9_STACB</name>
<protein>
    <submittedName>
        <fullName evidence="9">Uncharacterized protein</fullName>
    </submittedName>
</protein>
<keyword evidence="8" id="KW-1133">Transmembrane helix</keyword>
<evidence type="ECO:0000313" key="10">
    <source>
        <dbReference type="Proteomes" id="UP000028045"/>
    </source>
</evidence>
<dbReference type="CDD" id="cd11040">
    <property type="entry name" value="CYP7_CYP8-like"/>
    <property type="match status" value="1"/>
</dbReference>
<keyword evidence="4 7" id="KW-0479">Metal-binding</keyword>
<keyword evidence="8" id="KW-0812">Transmembrane</keyword>
<dbReference type="SUPFAM" id="SSF48264">
    <property type="entry name" value="Cytochrome P450"/>
    <property type="match status" value="1"/>
</dbReference>
<evidence type="ECO:0000256" key="6">
    <source>
        <dbReference type="ARBA" id="ARBA00023033"/>
    </source>
</evidence>
<dbReference type="PRINTS" id="PR00465">
    <property type="entry name" value="EP450IV"/>
</dbReference>
<evidence type="ECO:0000256" key="7">
    <source>
        <dbReference type="PIRSR" id="PIRSR602403-1"/>
    </source>
</evidence>
<dbReference type="PANTHER" id="PTHR47582">
    <property type="entry name" value="P450, PUTATIVE (EUROFUNG)-RELATED"/>
    <property type="match status" value="1"/>
</dbReference>
<keyword evidence="6" id="KW-0503">Monooxygenase</keyword>
<comment type="similarity">
    <text evidence="3">Belongs to the cytochrome P450 family.</text>
</comment>
<reference evidence="9 10" key="1">
    <citation type="journal article" date="2014" name="BMC Genomics">
        <title>Comparative genome sequencing reveals chemotype-specific gene clusters in the toxigenic black mold Stachybotrys.</title>
        <authorList>
            <person name="Semeiks J."/>
            <person name="Borek D."/>
            <person name="Otwinowski Z."/>
            <person name="Grishin N.V."/>
        </authorList>
    </citation>
    <scope>NUCLEOTIDE SEQUENCE [LARGE SCALE GENOMIC DNA]</scope>
    <source>
        <strain evidence="10">CBS 109288 / IBT 7711</strain>
    </source>
</reference>
<dbReference type="OrthoDB" id="1470350at2759"/>
<evidence type="ECO:0000256" key="2">
    <source>
        <dbReference type="ARBA" id="ARBA00004685"/>
    </source>
</evidence>
<dbReference type="Pfam" id="PF00067">
    <property type="entry name" value="p450"/>
    <property type="match status" value="1"/>
</dbReference>
<evidence type="ECO:0000313" key="9">
    <source>
        <dbReference type="EMBL" id="KEY68278.1"/>
    </source>
</evidence>
<dbReference type="HOGENOM" id="CLU_018012_4_2_1"/>
<evidence type="ECO:0000256" key="8">
    <source>
        <dbReference type="SAM" id="Phobius"/>
    </source>
</evidence>
<accession>A0A084ASJ9</accession>
<comment type="pathway">
    <text evidence="2">Mycotoxin biosynthesis.</text>
</comment>
<evidence type="ECO:0000256" key="1">
    <source>
        <dbReference type="ARBA" id="ARBA00001971"/>
    </source>
</evidence>
<feature type="transmembrane region" description="Helical" evidence="8">
    <location>
        <begin position="7"/>
        <end position="26"/>
    </location>
</feature>
<dbReference type="GO" id="GO:0020037">
    <property type="term" value="F:heme binding"/>
    <property type="evidence" value="ECO:0007669"/>
    <property type="project" value="InterPro"/>
</dbReference>
<keyword evidence="6" id="KW-0560">Oxidoreductase</keyword>
<dbReference type="InterPro" id="IPR036396">
    <property type="entry name" value="Cyt_P450_sf"/>
</dbReference>
<keyword evidence="7" id="KW-0349">Heme</keyword>
<dbReference type="GO" id="GO:0004497">
    <property type="term" value="F:monooxygenase activity"/>
    <property type="evidence" value="ECO:0007669"/>
    <property type="project" value="UniProtKB-KW"/>
</dbReference>
<proteinExistence type="inferred from homology"/>
<dbReference type="GO" id="GO:0016705">
    <property type="term" value="F:oxidoreductase activity, acting on paired donors, with incorporation or reduction of molecular oxygen"/>
    <property type="evidence" value="ECO:0007669"/>
    <property type="project" value="InterPro"/>
</dbReference>
<keyword evidence="8" id="KW-0472">Membrane</keyword>